<dbReference type="SUPFAM" id="SSF46565">
    <property type="entry name" value="Chaperone J-domain"/>
    <property type="match status" value="1"/>
</dbReference>
<evidence type="ECO:0000256" key="1">
    <source>
        <dbReference type="ARBA" id="ARBA00023186"/>
    </source>
</evidence>
<dbReference type="PANTHER" id="PTHR45168:SF4">
    <property type="entry name" value="SIMILAR TO DNAJ HOMOLOG SUBFAMILY B MEMBER 6 (HEAT SHOCK PROTEIN J2) (HSJ-2) (MRJ) (MDJ4)"/>
    <property type="match status" value="1"/>
</dbReference>
<dbReference type="CDD" id="cd06257">
    <property type="entry name" value="DnaJ"/>
    <property type="match status" value="1"/>
</dbReference>
<feature type="compositionally biased region" description="Low complexity" evidence="2">
    <location>
        <begin position="313"/>
        <end position="326"/>
    </location>
</feature>
<dbReference type="InterPro" id="IPR018253">
    <property type="entry name" value="DnaJ_domain_CS"/>
</dbReference>
<dbReference type="AlphaFoldDB" id="A0A8D1DIE3"/>
<name>A0A8D1DIE3_PIG</name>
<dbReference type="InterPro" id="IPR001623">
    <property type="entry name" value="DnaJ_domain"/>
</dbReference>
<dbReference type="GeneID" id="100525669"/>
<dbReference type="InterPro" id="IPR043183">
    <property type="entry name" value="DNJB2/6-like"/>
</dbReference>
<evidence type="ECO:0000313" key="4">
    <source>
        <dbReference type="Ensembl" id="ENSSSCP00040007670.1"/>
    </source>
</evidence>
<dbReference type="Gene3D" id="1.10.287.110">
    <property type="entry name" value="DnaJ domain"/>
    <property type="match status" value="1"/>
</dbReference>
<protein>
    <submittedName>
        <fullName evidence="4">DnaJ heat shock protein family (Hsp40) member B6</fullName>
    </submittedName>
</protein>
<keyword evidence="1" id="KW-0143">Chaperone</keyword>
<accession>A0A8D1DIE3</accession>
<dbReference type="RefSeq" id="XP_020934931.1">
    <property type="nucleotide sequence ID" value="XM_021079272.1"/>
</dbReference>
<sequence>MVDYYEVLGVQRHASAEDIKKAYRKLALKWHPDKNPENKEEAERKFKQVAEAYEVLSDAKKRDIYDKYGKEGLNGGSGGGSHFDSPFEFGFTFRNPDDVFREFFGGRDPFSFDLFEDPFEDFFGNRRTPRGSRSRGTGSFFSAFSGFPPFGGGFSSFDTGFTSFGSLGHGGLTSFSSTAFGGSGMGNYKSISTSTKMVNGRKITTKRIVENGQERVEVEEDGQLKSLTINGVADEDAFEEECRRRGQTALPASTSARLLRPQKPASLPKHASHYTCEDEDEPSRPRATSTWEPPSVFSAGVHRETTAQPSPGQAARRSPRQAAQPSCRQAAQPSRHQATEPPPRQAAQPSRHQATEPPSRQAAQPPRGQRSLLCCCVLT</sequence>
<dbReference type="PROSITE" id="PS00636">
    <property type="entry name" value="DNAJ_1"/>
    <property type="match status" value="1"/>
</dbReference>
<organism evidence="4 5">
    <name type="scientific">Sus scrofa</name>
    <name type="common">Pig</name>
    <dbReference type="NCBI Taxonomy" id="9823"/>
    <lineage>
        <taxon>Eukaryota</taxon>
        <taxon>Metazoa</taxon>
        <taxon>Chordata</taxon>
        <taxon>Craniata</taxon>
        <taxon>Vertebrata</taxon>
        <taxon>Euteleostomi</taxon>
        <taxon>Mammalia</taxon>
        <taxon>Eutheria</taxon>
        <taxon>Laurasiatheria</taxon>
        <taxon>Artiodactyla</taxon>
        <taxon>Suina</taxon>
        <taxon>Suidae</taxon>
        <taxon>Sus</taxon>
    </lineage>
</organism>
<dbReference type="FunFam" id="1.10.287.110:FF:000022">
    <property type="entry name" value="DnaJ homolog subfamily B member 6"/>
    <property type="match status" value="1"/>
</dbReference>
<dbReference type="PANTHER" id="PTHR45168">
    <property type="entry name" value="DNAJ HOMOLOG SUBFAMILY B MEMBER 2"/>
    <property type="match status" value="1"/>
</dbReference>
<feature type="region of interest" description="Disordered" evidence="2">
    <location>
        <begin position="238"/>
        <end position="370"/>
    </location>
</feature>
<feature type="domain" description="J" evidence="3">
    <location>
        <begin position="3"/>
        <end position="69"/>
    </location>
</feature>
<dbReference type="Proteomes" id="UP000694722">
    <property type="component" value="Unplaced"/>
</dbReference>
<gene>
    <name evidence="4" type="primary">DNAJB6</name>
</gene>
<evidence type="ECO:0000256" key="2">
    <source>
        <dbReference type="SAM" id="MobiDB-lite"/>
    </source>
</evidence>
<reference evidence="4" key="1">
    <citation type="submission" date="2025-05" db="UniProtKB">
        <authorList>
            <consortium name="Ensembl"/>
        </authorList>
    </citation>
    <scope>IDENTIFICATION</scope>
</reference>
<dbReference type="Ensembl" id="ENSSSCT00055001060.1">
    <property type="protein sequence ID" value="ENSSSCP00055000770.1"/>
    <property type="gene ID" value="ENSSSCG00055000612.1"/>
</dbReference>
<dbReference type="CTD" id="10049"/>
<dbReference type="Pfam" id="PF00226">
    <property type="entry name" value="DnaJ"/>
    <property type="match status" value="1"/>
</dbReference>
<dbReference type="PROSITE" id="PS50076">
    <property type="entry name" value="DNAJ_2"/>
    <property type="match status" value="1"/>
</dbReference>
<evidence type="ECO:0000313" key="5">
    <source>
        <dbReference type="Proteomes" id="UP000694722"/>
    </source>
</evidence>
<dbReference type="PRINTS" id="PR00625">
    <property type="entry name" value="JDOMAIN"/>
</dbReference>
<dbReference type="SMART" id="SM00271">
    <property type="entry name" value="DnaJ"/>
    <property type="match status" value="1"/>
</dbReference>
<feature type="compositionally biased region" description="Polar residues" evidence="2">
    <location>
        <begin position="347"/>
        <end position="362"/>
    </location>
</feature>
<dbReference type="Ensembl" id="ENSSSCT00040018754.1">
    <property type="protein sequence ID" value="ENSSSCP00040007670.1"/>
    <property type="gene ID" value="ENSSSCG00040013949.1"/>
</dbReference>
<dbReference type="GO" id="GO:0051082">
    <property type="term" value="F:unfolded protein binding"/>
    <property type="evidence" value="ECO:0007669"/>
    <property type="project" value="InterPro"/>
</dbReference>
<evidence type="ECO:0000259" key="3">
    <source>
        <dbReference type="PROSITE" id="PS50076"/>
    </source>
</evidence>
<dbReference type="Proteomes" id="UP000694724">
    <property type="component" value="Unplaced"/>
</dbReference>
<dbReference type="GO" id="GO:0030544">
    <property type="term" value="F:Hsp70 protein binding"/>
    <property type="evidence" value="ECO:0007669"/>
    <property type="project" value="InterPro"/>
</dbReference>
<proteinExistence type="predicted"/>
<feature type="compositionally biased region" description="Polar residues" evidence="2">
    <location>
        <begin position="327"/>
        <end position="336"/>
    </location>
</feature>
<dbReference type="InterPro" id="IPR036869">
    <property type="entry name" value="J_dom_sf"/>
</dbReference>